<evidence type="ECO:0000313" key="2">
    <source>
        <dbReference type="EMBL" id="EUA65582.1"/>
    </source>
</evidence>
<dbReference type="AlphaFoldDB" id="X8DAC4"/>
<dbReference type="PATRIC" id="fig|1299334.3.peg.2284"/>
<name>X8DAC4_MYCXE</name>
<protein>
    <submittedName>
        <fullName evidence="2">Uncharacterized protein</fullName>
    </submittedName>
</protein>
<dbReference type="EMBL" id="JAOB01000026">
    <property type="protein sequence ID" value="EUA65582.1"/>
    <property type="molecule type" value="Genomic_DNA"/>
</dbReference>
<organism evidence="2">
    <name type="scientific">Mycobacterium xenopi 4042</name>
    <dbReference type="NCBI Taxonomy" id="1299334"/>
    <lineage>
        <taxon>Bacteria</taxon>
        <taxon>Bacillati</taxon>
        <taxon>Actinomycetota</taxon>
        <taxon>Actinomycetes</taxon>
        <taxon>Mycobacteriales</taxon>
        <taxon>Mycobacteriaceae</taxon>
        <taxon>Mycobacterium</taxon>
    </lineage>
</organism>
<accession>X8DAC4</accession>
<feature type="region of interest" description="Disordered" evidence="1">
    <location>
        <begin position="17"/>
        <end position="39"/>
    </location>
</feature>
<gene>
    <name evidence="2" type="ORF">I553_8124</name>
</gene>
<reference evidence="2" key="1">
    <citation type="submission" date="2014-01" db="EMBL/GenBank/DDBJ databases">
        <authorList>
            <person name="Brown-Elliot B."/>
            <person name="Wallace R."/>
            <person name="Lenaerts A."/>
            <person name="Ordway D."/>
            <person name="DeGroote M.A."/>
            <person name="Parker T."/>
            <person name="Sizemore C."/>
            <person name="Tallon L.J."/>
            <person name="Sadzewicz L.K."/>
            <person name="Sengamalay N."/>
            <person name="Fraser C.M."/>
            <person name="Hine E."/>
            <person name="Shefchek K.A."/>
            <person name="Das S.P."/>
            <person name="Tettelin H."/>
        </authorList>
    </citation>
    <scope>NUCLEOTIDE SEQUENCE [LARGE SCALE GENOMIC DNA]</scope>
    <source>
        <strain evidence="2">4042</strain>
    </source>
</reference>
<sequence>MHWLLSLCYCCHASSESYSAVTPGRPSSEPPLRRRICRR</sequence>
<proteinExistence type="predicted"/>
<evidence type="ECO:0000256" key="1">
    <source>
        <dbReference type="SAM" id="MobiDB-lite"/>
    </source>
</evidence>
<comment type="caution">
    <text evidence="2">The sequence shown here is derived from an EMBL/GenBank/DDBJ whole genome shotgun (WGS) entry which is preliminary data.</text>
</comment>